<feature type="domain" description="C2H2-type" evidence="9">
    <location>
        <begin position="163"/>
        <end position="190"/>
    </location>
</feature>
<keyword evidence="3" id="KW-0677">Repeat</keyword>
<dbReference type="Gene3D" id="3.30.160.60">
    <property type="entry name" value="Classic Zinc Finger"/>
    <property type="match status" value="2"/>
</dbReference>
<keyword evidence="2" id="KW-0479">Metal-binding</keyword>
<dbReference type="PANTHER" id="PTHR19818:SF139">
    <property type="entry name" value="PAIR-RULE PROTEIN ODD-PAIRED"/>
    <property type="match status" value="1"/>
</dbReference>
<feature type="compositionally biased region" description="Basic and acidic residues" evidence="8">
    <location>
        <begin position="1"/>
        <end position="37"/>
    </location>
</feature>
<feature type="domain" description="C2H2-type" evidence="9">
    <location>
        <begin position="135"/>
        <end position="162"/>
    </location>
</feature>
<keyword evidence="11" id="KW-1185">Reference proteome</keyword>
<dbReference type="InterPro" id="IPR036236">
    <property type="entry name" value="Znf_C2H2_sf"/>
</dbReference>
<comment type="subcellular location">
    <subcellularLocation>
        <location evidence="1">Nucleus</location>
    </subcellularLocation>
</comment>
<sequence>MSESDGERGGEKENRWRGGKRGREEEKRKERGGGRESYRKRRRERGDDISSDPHSLSENEAETEHSSDTDSDEDWSDSSARMDTDGDNCSHVRNCKTGLNNGDASETAREAERNQHKCCYLCTKRSKMHSGERTYSCSVCKKSFASLAVLKTHKRTHAGEKPYSCSACKKSFAHRTALRSHVRTHAREKPSGATKKRLVLYSIDLKTPKNKKDKPYSCPVCKTLHLYLPHIAQSVNSWWSEGPICQNGSFCQSAPEQL</sequence>
<dbReference type="PROSITE" id="PS00028">
    <property type="entry name" value="ZINC_FINGER_C2H2_1"/>
    <property type="match status" value="2"/>
</dbReference>
<dbReference type="EMBL" id="JBBPFD010000005">
    <property type="protein sequence ID" value="KAK7925113.1"/>
    <property type="molecule type" value="Genomic_DNA"/>
</dbReference>
<protein>
    <recommendedName>
        <fullName evidence="9">C2H2-type domain-containing protein</fullName>
    </recommendedName>
</protein>
<dbReference type="SUPFAM" id="SSF57667">
    <property type="entry name" value="beta-beta-alpha zinc fingers"/>
    <property type="match status" value="1"/>
</dbReference>
<evidence type="ECO:0000313" key="10">
    <source>
        <dbReference type="EMBL" id="KAK7925113.1"/>
    </source>
</evidence>
<dbReference type="SMART" id="SM00355">
    <property type="entry name" value="ZnF_C2H2"/>
    <property type="match status" value="2"/>
</dbReference>
<evidence type="ECO:0000256" key="3">
    <source>
        <dbReference type="ARBA" id="ARBA00022737"/>
    </source>
</evidence>
<evidence type="ECO:0000259" key="9">
    <source>
        <dbReference type="PROSITE" id="PS50157"/>
    </source>
</evidence>
<dbReference type="GO" id="GO:0000981">
    <property type="term" value="F:DNA-binding transcription factor activity, RNA polymerase II-specific"/>
    <property type="evidence" value="ECO:0007669"/>
    <property type="project" value="TreeGrafter"/>
</dbReference>
<evidence type="ECO:0000256" key="8">
    <source>
        <dbReference type="SAM" id="MobiDB-lite"/>
    </source>
</evidence>
<dbReference type="GO" id="GO:0008270">
    <property type="term" value="F:zinc ion binding"/>
    <property type="evidence" value="ECO:0007669"/>
    <property type="project" value="UniProtKB-KW"/>
</dbReference>
<accession>A0AAW0PCW6</accession>
<evidence type="ECO:0000256" key="2">
    <source>
        <dbReference type="ARBA" id="ARBA00022723"/>
    </source>
</evidence>
<keyword evidence="4 7" id="KW-0863">Zinc-finger</keyword>
<dbReference type="GO" id="GO:0000978">
    <property type="term" value="F:RNA polymerase II cis-regulatory region sequence-specific DNA binding"/>
    <property type="evidence" value="ECO:0007669"/>
    <property type="project" value="TreeGrafter"/>
</dbReference>
<dbReference type="InterPro" id="IPR050329">
    <property type="entry name" value="GLI_C2H2-zinc-finger"/>
</dbReference>
<name>A0AAW0PCW6_9GOBI</name>
<organism evidence="10 11">
    <name type="scientific">Mugilogobius chulae</name>
    <name type="common">yellowstripe goby</name>
    <dbReference type="NCBI Taxonomy" id="88201"/>
    <lineage>
        <taxon>Eukaryota</taxon>
        <taxon>Metazoa</taxon>
        <taxon>Chordata</taxon>
        <taxon>Craniata</taxon>
        <taxon>Vertebrata</taxon>
        <taxon>Euteleostomi</taxon>
        <taxon>Actinopterygii</taxon>
        <taxon>Neopterygii</taxon>
        <taxon>Teleostei</taxon>
        <taxon>Neoteleostei</taxon>
        <taxon>Acanthomorphata</taxon>
        <taxon>Gobiaria</taxon>
        <taxon>Gobiiformes</taxon>
        <taxon>Gobioidei</taxon>
        <taxon>Gobiidae</taxon>
        <taxon>Gobionellinae</taxon>
        <taxon>Mugilogobius</taxon>
    </lineage>
</organism>
<dbReference type="AlphaFoldDB" id="A0AAW0PCW6"/>
<keyword evidence="5" id="KW-0862">Zinc</keyword>
<evidence type="ECO:0000256" key="7">
    <source>
        <dbReference type="PROSITE-ProRule" id="PRU00042"/>
    </source>
</evidence>
<keyword evidence="6" id="KW-0539">Nucleus</keyword>
<dbReference type="Pfam" id="PF13912">
    <property type="entry name" value="zf-C2H2_6"/>
    <property type="match status" value="1"/>
</dbReference>
<dbReference type="Proteomes" id="UP001460270">
    <property type="component" value="Unassembled WGS sequence"/>
</dbReference>
<dbReference type="FunFam" id="3.30.160.60:FF:000478">
    <property type="entry name" value="Zinc finger protein 133"/>
    <property type="match status" value="1"/>
</dbReference>
<gene>
    <name evidence="10" type="ORF">WMY93_007423</name>
</gene>
<dbReference type="PROSITE" id="PS50157">
    <property type="entry name" value="ZINC_FINGER_C2H2_2"/>
    <property type="match status" value="2"/>
</dbReference>
<dbReference type="Pfam" id="PF00096">
    <property type="entry name" value="zf-C2H2"/>
    <property type="match status" value="1"/>
</dbReference>
<dbReference type="InterPro" id="IPR013087">
    <property type="entry name" value="Znf_C2H2_type"/>
</dbReference>
<comment type="caution">
    <text evidence="10">The sequence shown here is derived from an EMBL/GenBank/DDBJ whole genome shotgun (WGS) entry which is preliminary data.</text>
</comment>
<proteinExistence type="predicted"/>
<evidence type="ECO:0000256" key="6">
    <source>
        <dbReference type="ARBA" id="ARBA00023242"/>
    </source>
</evidence>
<evidence type="ECO:0000256" key="5">
    <source>
        <dbReference type="ARBA" id="ARBA00022833"/>
    </source>
</evidence>
<evidence type="ECO:0000313" key="11">
    <source>
        <dbReference type="Proteomes" id="UP001460270"/>
    </source>
</evidence>
<feature type="compositionally biased region" description="Basic and acidic residues" evidence="8">
    <location>
        <begin position="80"/>
        <end position="90"/>
    </location>
</feature>
<reference evidence="11" key="1">
    <citation type="submission" date="2024-04" db="EMBL/GenBank/DDBJ databases">
        <title>Salinicola lusitanus LLJ914,a marine bacterium isolated from the Okinawa Trough.</title>
        <authorList>
            <person name="Li J."/>
        </authorList>
    </citation>
    <scope>NUCLEOTIDE SEQUENCE [LARGE SCALE GENOMIC DNA]</scope>
</reference>
<dbReference type="GO" id="GO:0005634">
    <property type="term" value="C:nucleus"/>
    <property type="evidence" value="ECO:0007669"/>
    <property type="project" value="UniProtKB-SubCell"/>
</dbReference>
<dbReference type="GO" id="GO:0045944">
    <property type="term" value="P:positive regulation of transcription by RNA polymerase II"/>
    <property type="evidence" value="ECO:0007669"/>
    <property type="project" value="UniProtKB-ARBA"/>
</dbReference>
<evidence type="ECO:0000256" key="1">
    <source>
        <dbReference type="ARBA" id="ARBA00004123"/>
    </source>
</evidence>
<dbReference type="PANTHER" id="PTHR19818">
    <property type="entry name" value="ZINC FINGER PROTEIN ZIC AND GLI"/>
    <property type="match status" value="1"/>
</dbReference>
<dbReference type="FunFam" id="3.30.160.60:FF:000358">
    <property type="entry name" value="zinc finger protein 24"/>
    <property type="match status" value="1"/>
</dbReference>
<evidence type="ECO:0000256" key="4">
    <source>
        <dbReference type="ARBA" id="ARBA00022771"/>
    </source>
</evidence>
<feature type="region of interest" description="Disordered" evidence="8">
    <location>
        <begin position="1"/>
        <end position="108"/>
    </location>
</feature>